<evidence type="ECO:0008006" key="5">
    <source>
        <dbReference type="Google" id="ProtNLM"/>
    </source>
</evidence>
<feature type="compositionally biased region" description="Low complexity" evidence="1">
    <location>
        <begin position="460"/>
        <end position="472"/>
    </location>
</feature>
<feature type="compositionally biased region" description="Pro residues" evidence="1">
    <location>
        <begin position="418"/>
        <end position="429"/>
    </location>
</feature>
<keyword evidence="2" id="KW-0472">Membrane</keyword>
<proteinExistence type="predicted"/>
<name>A0ABN9W3W2_9DINO</name>
<reference evidence="3" key="1">
    <citation type="submission" date="2023-10" db="EMBL/GenBank/DDBJ databases">
        <authorList>
            <person name="Chen Y."/>
            <person name="Shah S."/>
            <person name="Dougan E. K."/>
            <person name="Thang M."/>
            <person name="Chan C."/>
        </authorList>
    </citation>
    <scope>NUCLEOTIDE SEQUENCE [LARGE SCALE GENOMIC DNA]</scope>
</reference>
<feature type="compositionally biased region" description="Low complexity" evidence="1">
    <location>
        <begin position="399"/>
        <end position="417"/>
    </location>
</feature>
<feature type="region of interest" description="Disordered" evidence="1">
    <location>
        <begin position="399"/>
        <end position="496"/>
    </location>
</feature>
<feature type="compositionally biased region" description="Low complexity" evidence="1">
    <location>
        <begin position="671"/>
        <end position="681"/>
    </location>
</feature>
<organism evidence="3 4">
    <name type="scientific">Prorocentrum cordatum</name>
    <dbReference type="NCBI Taxonomy" id="2364126"/>
    <lineage>
        <taxon>Eukaryota</taxon>
        <taxon>Sar</taxon>
        <taxon>Alveolata</taxon>
        <taxon>Dinophyceae</taxon>
        <taxon>Prorocentrales</taxon>
        <taxon>Prorocentraceae</taxon>
        <taxon>Prorocentrum</taxon>
    </lineage>
</organism>
<dbReference type="Proteomes" id="UP001189429">
    <property type="component" value="Unassembled WGS sequence"/>
</dbReference>
<protein>
    <recommendedName>
        <fullName evidence="5">Nucleotide-diphospho-sugar transferase domain-containing protein</fullName>
    </recommendedName>
</protein>
<sequence length="726" mass="76436">MQRSVWTLGVMPRDDVWGEAADEESLLEPRRQNFRGRTFRPPISMMFVALFLVVASVTVMRICLGGHRHVHIDAIIVKAAASSSQTCEGYDATAGCDWTLEWSCPGQRRGTSGVAGEEDADSLGYKCCCGAELWRQMPTNSSSTSNVRLFCFSLMWTSGDEPDLLKFQVEHGASIFACDFTSVYNGGSDSVDLGKGPNGQVMTKCISDMPLPHEKGTYGAVVDGITQTTSSWLSVPTWLRIWEEVRDEGFYKQADWTVKVDPDAVFLPERLRQHLLPYSSAKPLYIHNQNCFADEFHFSGSLEALSRGAMDTYMDGYPRCKDELPWQGWSEDYYMEYCLDLLQVNHEDDFEVLSDQFGCRFSAPGCTEDNWAAFHPFKDVKTYSECYANAMQAAGAAPATAAPAQPPQQALTAAASAEPPPSAPPPPKPAAAQEASPPPEGLPEGPSPQSAGEQPPPPVAEAAGEDAAVVPEQAVQGFKQPPAAAAEDAGVVPDQAVQAFQQPPEAADGDAAVVPEQAVQGFKQPPAAAGEDAGVVPDQAVQAFQQPPEAADGDAAVVPEQAVQGFKQPPAAAGEDAGVVPDQAVQAFQQPPEAAGEDAAVVPEQAVQAFKQPPSAAGEDAGVVLDQAVQAFQQPVVAADEDAAVVPEQAVQGFKQPGLPEDPQGAGGAEAAGEDAAVVPEQAVQGFKQPVVAAGGDAGGVPGQASPPEADPVDPTTLAADAALPG</sequence>
<evidence type="ECO:0000256" key="1">
    <source>
        <dbReference type="SAM" id="MobiDB-lite"/>
    </source>
</evidence>
<feature type="region of interest" description="Disordered" evidence="1">
    <location>
        <begin position="654"/>
        <end position="726"/>
    </location>
</feature>
<keyword evidence="2" id="KW-1133">Transmembrane helix</keyword>
<dbReference type="Gene3D" id="3.90.550.50">
    <property type="match status" value="1"/>
</dbReference>
<feature type="transmembrane region" description="Helical" evidence="2">
    <location>
        <begin position="43"/>
        <end position="62"/>
    </location>
</feature>
<evidence type="ECO:0000256" key="2">
    <source>
        <dbReference type="SAM" id="Phobius"/>
    </source>
</evidence>
<evidence type="ECO:0000313" key="4">
    <source>
        <dbReference type="Proteomes" id="UP001189429"/>
    </source>
</evidence>
<comment type="caution">
    <text evidence="3">The sequence shown here is derived from an EMBL/GenBank/DDBJ whole genome shotgun (WGS) entry which is preliminary data.</text>
</comment>
<feature type="region of interest" description="Disordered" evidence="1">
    <location>
        <begin position="547"/>
        <end position="600"/>
    </location>
</feature>
<evidence type="ECO:0000313" key="3">
    <source>
        <dbReference type="EMBL" id="CAK0880773.1"/>
    </source>
</evidence>
<dbReference type="EMBL" id="CAUYUJ010018115">
    <property type="protein sequence ID" value="CAK0880773.1"/>
    <property type="molecule type" value="Genomic_DNA"/>
</dbReference>
<accession>A0ABN9W3W2</accession>
<gene>
    <name evidence="3" type="ORF">PCOR1329_LOCUS63811</name>
</gene>
<keyword evidence="4" id="KW-1185">Reference proteome</keyword>
<keyword evidence="2" id="KW-0812">Transmembrane</keyword>